<comment type="similarity">
    <text evidence="2 6">Belongs to the DNA polymerase epsilon subunit B family.</text>
</comment>
<evidence type="ECO:0000256" key="4">
    <source>
        <dbReference type="ARBA" id="ARBA00023125"/>
    </source>
</evidence>
<evidence type="ECO:0000256" key="6">
    <source>
        <dbReference type="PIRNR" id="PIRNR000799"/>
    </source>
</evidence>
<keyword evidence="5 6" id="KW-0539">Nucleus</keyword>
<evidence type="ECO:0000256" key="5">
    <source>
        <dbReference type="ARBA" id="ARBA00023242"/>
    </source>
</evidence>
<evidence type="ECO:0000256" key="1">
    <source>
        <dbReference type="ARBA" id="ARBA00004123"/>
    </source>
</evidence>
<dbReference type="PIRSF" id="PIRSF000799">
    <property type="entry name" value="DNA_pol_eps_2"/>
    <property type="match status" value="1"/>
</dbReference>
<keyword evidence="9" id="KW-1185">Reference proteome</keyword>
<proteinExistence type="inferred from homology"/>
<evidence type="ECO:0000313" key="9">
    <source>
        <dbReference type="Proteomes" id="UP001190700"/>
    </source>
</evidence>
<sequence>MSMELQKRLHTEFRRHGIGLRRESIKLVAAYVVDSGLEVEAASQQVLQELEKKNLSTTIPTEETVEDIIALLLEPDIEEDSSVQIISAFEVPKFHYDPIRKHFWRSKSETTNLFGNAESKISIYRDRLSILQHRVQRNVLFNKPSLEFGAVKRDWCELTQIQGLAGCIGETKFILGMLSEIEDGKLFVEDPSGAVPVDISHALTTTGLFTENCGVVAEGELGQDGIFHVSVLGLPPLETREAFAEVTGEENFFGGQAVSPDEIAEIEEKMEKSAASELFVVLSDVWLDREGTHDRLRTVLSGFNEVETVPSLFIFIGNFTSRYVGLEGGKISELKAHFKALGELIASFPRLMESAKFIFVPGPSDPSPSQAFPRPPLPACLTSSLSDSLGESAIIATNPCRIRFFTQEIVIFREDLQQRMQRLTCLTPDTQETKSFFQHVAVTVLGQGHLCPLPITVQPVYWEFDHAMRLYSAPHVLILADQAQSEEFHYQEANSKCFNPGSFGTDGSFAAYRPVQQVVELSAC</sequence>
<dbReference type="Pfam" id="PF04042">
    <property type="entry name" value="DNA_pol_E_B"/>
    <property type="match status" value="1"/>
</dbReference>
<evidence type="ECO:0000313" key="8">
    <source>
        <dbReference type="EMBL" id="KAK3249755.1"/>
    </source>
</evidence>
<comment type="caution">
    <text evidence="8">The sequence shown here is derived from an EMBL/GenBank/DDBJ whole genome shotgun (WGS) entry which is preliminary data.</text>
</comment>
<accession>A0AAE0C919</accession>
<organism evidence="8 9">
    <name type="scientific">Cymbomonas tetramitiformis</name>
    <dbReference type="NCBI Taxonomy" id="36881"/>
    <lineage>
        <taxon>Eukaryota</taxon>
        <taxon>Viridiplantae</taxon>
        <taxon>Chlorophyta</taxon>
        <taxon>Pyramimonadophyceae</taxon>
        <taxon>Pyramimonadales</taxon>
        <taxon>Pyramimonadaceae</taxon>
        <taxon>Cymbomonas</taxon>
    </lineage>
</organism>
<evidence type="ECO:0000256" key="3">
    <source>
        <dbReference type="ARBA" id="ARBA00022705"/>
    </source>
</evidence>
<evidence type="ECO:0000256" key="2">
    <source>
        <dbReference type="ARBA" id="ARBA00009560"/>
    </source>
</evidence>
<comment type="subcellular location">
    <subcellularLocation>
        <location evidence="1 6">Nucleus</location>
    </subcellularLocation>
</comment>
<feature type="domain" description="DNA polymerase alpha/delta/epsilon subunit B" evidence="7">
    <location>
        <begin position="279"/>
        <end position="484"/>
    </location>
</feature>
<gene>
    <name evidence="8" type="ORF">CYMTET_40834</name>
</gene>
<dbReference type="PANTHER" id="PTHR12708">
    <property type="entry name" value="DNA POLYMERASE EPSILON SUBUNIT B"/>
    <property type="match status" value="1"/>
</dbReference>
<dbReference type="EMBL" id="LGRX02027154">
    <property type="protein sequence ID" value="KAK3249755.1"/>
    <property type="molecule type" value="Genomic_DNA"/>
</dbReference>
<dbReference type="PANTHER" id="PTHR12708:SF0">
    <property type="entry name" value="DNA POLYMERASE EPSILON SUBUNIT 2"/>
    <property type="match status" value="1"/>
</dbReference>
<dbReference type="GO" id="GO:0003677">
    <property type="term" value="F:DNA binding"/>
    <property type="evidence" value="ECO:0007669"/>
    <property type="project" value="UniProtKB-UniRule"/>
</dbReference>
<keyword evidence="4 6" id="KW-0238">DNA-binding</keyword>
<dbReference type="GO" id="GO:0006261">
    <property type="term" value="P:DNA-templated DNA replication"/>
    <property type="evidence" value="ECO:0007669"/>
    <property type="project" value="InterPro"/>
</dbReference>
<dbReference type="Gene3D" id="3.60.21.50">
    <property type="match status" value="1"/>
</dbReference>
<dbReference type="AlphaFoldDB" id="A0AAE0C919"/>
<dbReference type="InterPro" id="IPR007185">
    <property type="entry name" value="DNA_pol_a/d/e_bsu"/>
</dbReference>
<keyword evidence="3 6" id="KW-0235">DNA replication</keyword>
<evidence type="ECO:0000259" key="7">
    <source>
        <dbReference type="Pfam" id="PF04042"/>
    </source>
</evidence>
<protein>
    <recommendedName>
        <fullName evidence="6">DNA polymerase epsilon subunit</fullName>
    </recommendedName>
    <alternativeName>
        <fullName evidence="6">DNA polymerase II subunit 2</fullName>
    </alternativeName>
</protein>
<dbReference type="InterPro" id="IPR016266">
    <property type="entry name" value="POLE2"/>
</dbReference>
<name>A0AAE0C919_9CHLO</name>
<comment type="function">
    <text evidence="6">Participates in DNA repair and in chromosomal DNA replication.</text>
</comment>
<dbReference type="GO" id="GO:0042276">
    <property type="term" value="P:error-prone translesion synthesis"/>
    <property type="evidence" value="ECO:0007669"/>
    <property type="project" value="TreeGrafter"/>
</dbReference>
<dbReference type="GO" id="GO:0008622">
    <property type="term" value="C:epsilon DNA polymerase complex"/>
    <property type="evidence" value="ECO:0007669"/>
    <property type="project" value="UniProtKB-UniRule"/>
</dbReference>
<dbReference type="Proteomes" id="UP001190700">
    <property type="component" value="Unassembled WGS sequence"/>
</dbReference>
<reference evidence="8 9" key="1">
    <citation type="journal article" date="2015" name="Genome Biol. Evol.">
        <title>Comparative Genomics of a Bacterivorous Green Alga Reveals Evolutionary Causalities and Consequences of Phago-Mixotrophic Mode of Nutrition.</title>
        <authorList>
            <person name="Burns J.A."/>
            <person name="Paasch A."/>
            <person name="Narechania A."/>
            <person name="Kim E."/>
        </authorList>
    </citation>
    <scope>NUCLEOTIDE SEQUENCE [LARGE SCALE GENOMIC DNA]</scope>
    <source>
        <strain evidence="8 9">PLY_AMNH</strain>
    </source>
</reference>